<dbReference type="PANTHER" id="PTHR43591:SF24">
    <property type="entry name" value="2-METHOXY-6-POLYPRENYL-1,4-BENZOQUINOL METHYLASE, MITOCHONDRIAL"/>
    <property type="match status" value="1"/>
</dbReference>
<protein>
    <recommendedName>
        <fullName evidence="1">Methyltransferase type 11 domain-containing protein</fullName>
    </recommendedName>
</protein>
<dbReference type="GO" id="GO:0008757">
    <property type="term" value="F:S-adenosylmethionine-dependent methyltransferase activity"/>
    <property type="evidence" value="ECO:0007669"/>
    <property type="project" value="InterPro"/>
</dbReference>
<evidence type="ECO:0000313" key="2">
    <source>
        <dbReference type="EMBL" id="EFA77953.1"/>
    </source>
</evidence>
<feature type="domain" description="Methyltransferase type 11" evidence="1">
    <location>
        <begin position="55"/>
        <end position="158"/>
    </location>
</feature>
<name>D3BJ73_HETP5</name>
<keyword evidence="3" id="KW-1185">Reference proteome</keyword>
<comment type="caution">
    <text evidence="2">The sequence shown here is derived from an EMBL/GenBank/DDBJ whole genome shotgun (WGS) entry which is preliminary data.</text>
</comment>
<evidence type="ECO:0000259" key="1">
    <source>
        <dbReference type="Pfam" id="PF08241"/>
    </source>
</evidence>
<sequence length="285" mass="31777">MADQELTSEILKKKWDRFSSIFQFYVEPQTLPVAHILIANLRLKLRNIAPPRAVLEVACGAGASTKLLLSMKETSTSLTAVDLSTEMITLAKDRLGMAQSQDSDESKLLTVKQADAEHLPFGDAAFDRYMCNFCLHLVVDPDQMLRESYRVLESGGIATFSVWGRPENSNQFTITKNMAEALDIHIPRTGKTAFHLHDIELLKKMALAAGFSKVLAGYTFNNALVLTGKEYVECFLSGPDVIDTMTRIGAEKSEQWKKNTEEYVDDLLSKGQFIGLEVAYLVCIK</sequence>
<dbReference type="PANTHER" id="PTHR43591">
    <property type="entry name" value="METHYLTRANSFERASE"/>
    <property type="match status" value="1"/>
</dbReference>
<dbReference type="OMA" id="DHWNEYA"/>
<dbReference type="RefSeq" id="XP_020430081.1">
    <property type="nucleotide sequence ID" value="XM_020579406.1"/>
</dbReference>
<dbReference type="InterPro" id="IPR029063">
    <property type="entry name" value="SAM-dependent_MTases_sf"/>
</dbReference>
<dbReference type="EMBL" id="ADBJ01000038">
    <property type="protein sequence ID" value="EFA77953.1"/>
    <property type="molecule type" value="Genomic_DNA"/>
</dbReference>
<dbReference type="CDD" id="cd02440">
    <property type="entry name" value="AdoMet_MTases"/>
    <property type="match status" value="1"/>
</dbReference>
<gene>
    <name evidence="2" type="ORF">PPL_08598</name>
</gene>
<dbReference type="Pfam" id="PF08241">
    <property type="entry name" value="Methyltransf_11"/>
    <property type="match status" value="1"/>
</dbReference>
<reference evidence="2 3" key="1">
    <citation type="journal article" date="2011" name="Genome Res.">
        <title>Phylogeny-wide analysis of social amoeba genomes highlights ancient origins for complex intercellular communication.</title>
        <authorList>
            <person name="Heidel A.J."/>
            <person name="Lawal H.M."/>
            <person name="Felder M."/>
            <person name="Schilde C."/>
            <person name="Helps N.R."/>
            <person name="Tunggal B."/>
            <person name="Rivero F."/>
            <person name="John U."/>
            <person name="Schleicher M."/>
            <person name="Eichinger L."/>
            <person name="Platzer M."/>
            <person name="Noegel A.A."/>
            <person name="Schaap P."/>
            <person name="Gloeckner G."/>
        </authorList>
    </citation>
    <scope>NUCLEOTIDE SEQUENCE [LARGE SCALE GENOMIC DNA]</scope>
    <source>
        <strain evidence="3">ATCC 26659 / Pp 5 / PN500</strain>
    </source>
</reference>
<accession>D3BJ73</accession>
<dbReference type="AlphaFoldDB" id="D3BJ73"/>
<dbReference type="Proteomes" id="UP000001396">
    <property type="component" value="Unassembled WGS sequence"/>
</dbReference>
<dbReference type="InterPro" id="IPR013216">
    <property type="entry name" value="Methyltransf_11"/>
</dbReference>
<dbReference type="STRING" id="670386.D3BJ73"/>
<dbReference type="Gene3D" id="3.40.50.150">
    <property type="entry name" value="Vaccinia Virus protein VP39"/>
    <property type="match status" value="1"/>
</dbReference>
<evidence type="ECO:0000313" key="3">
    <source>
        <dbReference type="Proteomes" id="UP000001396"/>
    </source>
</evidence>
<dbReference type="InParanoid" id="D3BJ73"/>
<dbReference type="SUPFAM" id="SSF53335">
    <property type="entry name" value="S-adenosyl-L-methionine-dependent methyltransferases"/>
    <property type="match status" value="1"/>
</dbReference>
<proteinExistence type="predicted"/>
<organism evidence="2 3">
    <name type="scientific">Heterostelium pallidum (strain ATCC 26659 / Pp 5 / PN500)</name>
    <name type="common">Cellular slime mold</name>
    <name type="synonym">Polysphondylium pallidum</name>
    <dbReference type="NCBI Taxonomy" id="670386"/>
    <lineage>
        <taxon>Eukaryota</taxon>
        <taxon>Amoebozoa</taxon>
        <taxon>Evosea</taxon>
        <taxon>Eumycetozoa</taxon>
        <taxon>Dictyostelia</taxon>
        <taxon>Acytosteliales</taxon>
        <taxon>Acytosteliaceae</taxon>
        <taxon>Heterostelium</taxon>
    </lineage>
</organism>
<dbReference type="GeneID" id="31364077"/>